<feature type="domain" description="RNase NYN" evidence="2">
    <location>
        <begin position="114"/>
        <end position="219"/>
    </location>
</feature>
<evidence type="ECO:0000256" key="1">
    <source>
        <dbReference type="SAM" id="Phobius"/>
    </source>
</evidence>
<sequence>MLFNYDVWVGRFSKQSRNSPETESIPVDPAVFTRQIRYSPSFRAYIIAKNGRISIGHGMIFLFLLFVSSVGLACWSVVAFGPILTIPFLIGATGFVLTTILFFRTKLLKRPNWVVVDGSNVLYWADETPALASVRMVVEKLVLDGFEPLLWFDANVGYLVAGRYMSPDHLAKALGYPARRISVAPKGTPADPLLIRDAERLKARIVTNDRFRDWRESHPLVERQEVFLRGRIEKRQVHLG</sequence>
<dbReference type="Pfam" id="PF11977">
    <property type="entry name" value="RNase_Zc3h12a"/>
    <property type="match status" value="1"/>
</dbReference>
<name>A0ABV7TGA0_9RHOB</name>
<evidence type="ECO:0000313" key="4">
    <source>
        <dbReference type="Proteomes" id="UP001595629"/>
    </source>
</evidence>
<organism evidence="3 4">
    <name type="scientific">Lutimaribacter marinistellae</name>
    <dbReference type="NCBI Taxonomy" id="1820329"/>
    <lineage>
        <taxon>Bacteria</taxon>
        <taxon>Pseudomonadati</taxon>
        <taxon>Pseudomonadota</taxon>
        <taxon>Alphaproteobacteria</taxon>
        <taxon>Rhodobacterales</taxon>
        <taxon>Roseobacteraceae</taxon>
        <taxon>Lutimaribacter</taxon>
    </lineage>
</organism>
<feature type="transmembrane region" description="Helical" evidence="1">
    <location>
        <begin position="59"/>
        <end position="78"/>
    </location>
</feature>
<reference evidence="4" key="1">
    <citation type="journal article" date="2019" name="Int. J. Syst. Evol. Microbiol.">
        <title>The Global Catalogue of Microorganisms (GCM) 10K type strain sequencing project: providing services to taxonomists for standard genome sequencing and annotation.</title>
        <authorList>
            <consortium name="The Broad Institute Genomics Platform"/>
            <consortium name="The Broad Institute Genome Sequencing Center for Infectious Disease"/>
            <person name="Wu L."/>
            <person name="Ma J."/>
        </authorList>
    </citation>
    <scope>NUCLEOTIDE SEQUENCE [LARGE SCALE GENOMIC DNA]</scope>
    <source>
        <strain evidence="4">KCTC 42911</strain>
    </source>
</reference>
<dbReference type="EMBL" id="JBHRXI010000012">
    <property type="protein sequence ID" value="MFC3614632.1"/>
    <property type="molecule type" value="Genomic_DNA"/>
</dbReference>
<feature type="transmembrane region" description="Helical" evidence="1">
    <location>
        <begin position="84"/>
        <end position="103"/>
    </location>
</feature>
<keyword evidence="1" id="KW-1133">Transmembrane helix</keyword>
<accession>A0ABV7TGA0</accession>
<gene>
    <name evidence="3" type="ORF">ACFORG_12735</name>
</gene>
<keyword evidence="4" id="KW-1185">Reference proteome</keyword>
<evidence type="ECO:0000259" key="2">
    <source>
        <dbReference type="Pfam" id="PF11977"/>
    </source>
</evidence>
<dbReference type="RefSeq" id="WP_386735909.1">
    <property type="nucleotide sequence ID" value="NZ_JBHRXI010000012.1"/>
</dbReference>
<keyword evidence="1" id="KW-0812">Transmembrane</keyword>
<comment type="caution">
    <text evidence="3">The sequence shown here is derived from an EMBL/GenBank/DDBJ whole genome shotgun (WGS) entry which is preliminary data.</text>
</comment>
<dbReference type="Proteomes" id="UP001595629">
    <property type="component" value="Unassembled WGS sequence"/>
</dbReference>
<keyword evidence="1" id="KW-0472">Membrane</keyword>
<dbReference type="InterPro" id="IPR021869">
    <property type="entry name" value="RNase_Zc3h12_NYN"/>
</dbReference>
<dbReference type="Gene3D" id="3.40.50.11980">
    <property type="match status" value="1"/>
</dbReference>
<evidence type="ECO:0000313" key="3">
    <source>
        <dbReference type="EMBL" id="MFC3614632.1"/>
    </source>
</evidence>
<protein>
    <recommendedName>
        <fullName evidence="2">RNase NYN domain-containing protein</fullName>
    </recommendedName>
</protein>
<proteinExistence type="predicted"/>